<accession>A0A5C6C117</accession>
<dbReference type="AlphaFoldDB" id="A0A5C6C117"/>
<evidence type="ECO:0000313" key="2">
    <source>
        <dbReference type="Proteomes" id="UP000316304"/>
    </source>
</evidence>
<sequence>MSANEPPPPPRSKTTGKGVIRLMQLRRQTVERDSGERSDLLNSTSFVKCRLNRFGGLIDTVHFTERQLNTAVNRDRTAGNVLARRIT</sequence>
<reference evidence="1 2" key="1">
    <citation type="submission" date="2019-02" db="EMBL/GenBank/DDBJ databases">
        <title>Deep-cultivation of Planctomycetes and their phenomic and genomic characterization uncovers novel biology.</title>
        <authorList>
            <person name="Wiegand S."/>
            <person name="Jogler M."/>
            <person name="Boedeker C."/>
            <person name="Pinto D."/>
            <person name="Vollmers J."/>
            <person name="Rivas-Marin E."/>
            <person name="Kohn T."/>
            <person name="Peeters S.H."/>
            <person name="Heuer A."/>
            <person name="Rast P."/>
            <person name="Oberbeckmann S."/>
            <person name="Bunk B."/>
            <person name="Jeske O."/>
            <person name="Meyerdierks A."/>
            <person name="Storesund J.E."/>
            <person name="Kallscheuer N."/>
            <person name="Luecker S."/>
            <person name="Lage O.M."/>
            <person name="Pohl T."/>
            <person name="Merkel B.J."/>
            <person name="Hornburger P."/>
            <person name="Mueller R.-W."/>
            <person name="Bruemmer F."/>
            <person name="Labrenz M."/>
            <person name="Spormann A.M."/>
            <person name="Op Den Camp H."/>
            <person name="Overmann J."/>
            <person name="Amann R."/>
            <person name="Jetten M.S.M."/>
            <person name="Mascher T."/>
            <person name="Medema M.H."/>
            <person name="Devos D.P."/>
            <person name="Kaster A.-K."/>
            <person name="Ovreas L."/>
            <person name="Rohde M."/>
            <person name="Galperin M.Y."/>
            <person name="Jogler C."/>
        </authorList>
    </citation>
    <scope>NUCLEOTIDE SEQUENCE [LARGE SCALE GENOMIC DNA]</scope>
    <source>
        <strain evidence="1 2">Pla52o</strain>
    </source>
</reference>
<comment type="caution">
    <text evidence="1">The sequence shown here is derived from an EMBL/GenBank/DDBJ whole genome shotgun (WGS) entry which is preliminary data.</text>
</comment>
<protein>
    <submittedName>
        <fullName evidence="1">Uncharacterized protein</fullName>
    </submittedName>
</protein>
<proteinExistence type="predicted"/>
<keyword evidence="2" id="KW-1185">Reference proteome</keyword>
<dbReference type="Proteomes" id="UP000316304">
    <property type="component" value="Unassembled WGS sequence"/>
</dbReference>
<name>A0A5C6C117_9BACT</name>
<evidence type="ECO:0000313" key="1">
    <source>
        <dbReference type="EMBL" id="TWU17667.1"/>
    </source>
</evidence>
<dbReference type="EMBL" id="SJPT01000010">
    <property type="protein sequence ID" value="TWU17667.1"/>
    <property type="molecule type" value="Genomic_DNA"/>
</dbReference>
<organism evidence="1 2">
    <name type="scientific">Novipirellula galeiformis</name>
    <dbReference type="NCBI Taxonomy" id="2528004"/>
    <lineage>
        <taxon>Bacteria</taxon>
        <taxon>Pseudomonadati</taxon>
        <taxon>Planctomycetota</taxon>
        <taxon>Planctomycetia</taxon>
        <taxon>Pirellulales</taxon>
        <taxon>Pirellulaceae</taxon>
        <taxon>Novipirellula</taxon>
    </lineage>
</organism>
<gene>
    <name evidence="1" type="ORF">Pla52o_48820</name>
</gene>